<dbReference type="EMBL" id="QVFU01000065">
    <property type="protein sequence ID" value="RFS43350.1"/>
    <property type="molecule type" value="Genomic_DNA"/>
</dbReference>
<dbReference type="GO" id="GO:0030001">
    <property type="term" value="P:metal ion transport"/>
    <property type="evidence" value="ECO:0007669"/>
    <property type="project" value="UniProtKB-ARBA"/>
</dbReference>
<evidence type="ECO:0000256" key="2">
    <source>
        <dbReference type="ARBA" id="ARBA00022448"/>
    </source>
</evidence>
<evidence type="ECO:0000256" key="6">
    <source>
        <dbReference type="ARBA" id="ARBA00023065"/>
    </source>
</evidence>
<evidence type="ECO:0000313" key="10">
    <source>
        <dbReference type="Proteomes" id="UP000262621"/>
    </source>
</evidence>
<proteinExistence type="predicted"/>
<dbReference type="PANTHER" id="PTHR32024">
    <property type="entry name" value="TRK SYSTEM POTASSIUM UPTAKE PROTEIN TRKG-RELATED"/>
    <property type="match status" value="1"/>
</dbReference>
<feature type="transmembrane region" description="Helical" evidence="8">
    <location>
        <begin position="123"/>
        <end position="152"/>
    </location>
</feature>
<keyword evidence="6" id="KW-0406">Ion transport</keyword>
<dbReference type="Proteomes" id="UP000262621">
    <property type="component" value="Unassembled WGS sequence"/>
</dbReference>
<dbReference type="Pfam" id="PF02386">
    <property type="entry name" value="TrkH"/>
    <property type="match status" value="1"/>
</dbReference>
<feature type="transmembrane region" description="Helical" evidence="8">
    <location>
        <begin position="302"/>
        <end position="333"/>
    </location>
</feature>
<name>A0A372FS55_9ACTN</name>
<evidence type="ECO:0000256" key="3">
    <source>
        <dbReference type="ARBA" id="ARBA00022475"/>
    </source>
</evidence>
<dbReference type="GO" id="GO:0008324">
    <property type="term" value="F:monoatomic cation transmembrane transporter activity"/>
    <property type="evidence" value="ECO:0007669"/>
    <property type="project" value="InterPro"/>
</dbReference>
<keyword evidence="7 8" id="KW-0472">Membrane</keyword>
<feature type="transmembrane region" description="Helical" evidence="8">
    <location>
        <begin position="195"/>
        <end position="214"/>
    </location>
</feature>
<evidence type="ECO:0000256" key="4">
    <source>
        <dbReference type="ARBA" id="ARBA00022692"/>
    </source>
</evidence>
<sequence length="449" mass="47691">MRGRSRRMRRFLHPPQVIVIAYAVSVVVGTGALMLPAAHPGPGRATFVEALFTAVSAVCITGLVVVDTPTYWTPLGHVVILVLIQIGGIGVMTFASLLGLSVMRRIGLRSRLSMAQEVKTVDIGSVGALVTGIVKTTLAIEAVVALVVFVRLLAGYESAPGRAAWLAVFHAVSAFNNGGFALHSDSLVRYVADPWVCLPLCAAVILGGMGYPVLLQLRREWGRPLHWTMNTRIVLLMSGTLLLLGSIFVTVSEWSNRDTFGPLGVPAKLLAGFTHSTMARSAGFNSVDTSAMEPVTWLGTSVLMFIGGGPAGTAGGIKVTTFAVLLFVIITEIRGERAVNILGKRLPRSTHRQAISIALLAVAVVVSSTIALMAATDFGLDRTLFEVVSAFATVGLSTGITADLPAAAQVFLVVLMFVGRLGPITLATALVFRRRTRLYELPKERPIIG</sequence>
<gene>
    <name evidence="9" type="ORF">D0Q02_28265</name>
</gene>
<dbReference type="InterPro" id="IPR003445">
    <property type="entry name" value="Cat_transpt"/>
</dbReference>
<dbReference type="GO" id="GO:0005886">
    <property type="term" value="C:plasma membrane"/>
    <property type="evidence" value="ECO:0007669"/>
    <property type="project" value="UniProtKB-SubCell"/>
</dbReference>
<keyword evidence="5 8" id="KW-1133">Transmembrane helix</keyword>
<evidence type="ECO:0000256" key="8">
    <source>
        <dbReference type="SAM" id="Phobius"/>
    </source>
</evidence>
<evidence type="ECO:0000256" key="1">
    <source>
        <dbReference type="ARBA" id="ARBA00004651"/>
    </source>
</evidence>
<dbReference type="PANTHER" id="PTHR32024:SF1">
    <property type="entry name" value="KTR SYSTEM POTASSIUM UPTAKE PROTEIN B"/>
    <property type="match status" value="1"/>
</dbReference>
<comment type="subcellular location">
    <subcellularLocation>
        <location evidence="1">Cell membrane</location>
        <topology evidence="1">Multi-pass membrane protein</topology>
    </subcellularLocation>
</comment>
<feature type="transmembrane region" description="Helical" evidence="8">
    <location>
        <begin position="12"/>
        <end position="35"/>
    </location>
</feature>
<accession>A0A372FS55</accession>
<feature type="transmembrane region" description="Helical" evidence="8">
    <location>
        <begin position="406"/>
        <end position="432"/>
    </location>
</feature>
<reference evidence="9 10" key="1">
    <citation type="submission" date="2018-08" db="EMBL/GenBank/DDBJ databases">
        <title>Verrucosispora craniellae sp. nov., isolated from a marine sponge in the South China Sea.</title>
        <authorList>
            <person name="Li L."/>
            <person name="Lin H.W."/>
        </authorList>
    </citation>
    <scope>NUCLEOTIDE SEQUENCE [LARGE SCALE GENOMIC DNA]</scope>
    <source>
        <strain evidence="9 10">LHW63014</strain>
    </source>
</reference>
<comment type="caution">
    <text evidence="9">The sequence shown here is derived from an EMBL/GenBank/DDBJ whole genome shotgun (WGS) entry which is preliminary data.</text>
</comment>
<dbReference type="OrthoDB" id="9810952at2"/>
<feature type="transmembrane region" description="Helical" evidence="8">
    <location>
        <begin position="354"/>
        <end position="375"/>
    </location>
</feature>
<feature type="transmembrane region" description="Helical" evidence="8">
    <location>
        <begin position="47"/>
        <end position="66"/>
    </location>
</feature>
<protein>
    <submittedName>
        <fullName evidence="9">TrkH family potassium uptake protein</fullName>
    </submittedName>
</protein>
<evidence type="ECO:0000313" key="9">
    <source>
        <dbReference type="EMBL" id="RFS43350.1"/>
    </source>
</evidence>
<organism evidence="9 10">
    <name type="scientific">Micromonospora craniellae</name>
    <dbReference type="NCBI Taxonomy" id="2294034"/>
    <lineage>
        <taxon>Bacteria</taxon>
        <taxon>Bacillati</taxon>
        <taxon>Actinomycetota</taxon>
        <taxon>Actinomycetes</taxon>
        <taxon>Micromonosporales</taxon>
        <taxon>Micromonosporaceae</taxon>
        <taxon>Micromonospora</taxon>
    </lineage>
</organism>
<keyword evidence="3" id="KW-1003">Cell membrane</keyword>
<feature type="transmembrane region" description="Helical" evidence="8">
    <location>
        <begin position="234"/>
        <end position="252"/>
    </location>
</feature>
<evidence type="ECO:0000256" key="7">
    <source>
        <dbReference type="ARBA" id="ARBA00023136"/>
    </source>
</evidence>
<feature type="transmembrane region" description="Helical" evidence="8">
    <location>
        <begin position="164"/>
        <end position="183"/>
    </location>
</feature>
<feature type="transmembrane region" description="Helical" evidence="8">
    <location>
        <begin position="78"/>
        <end position="103"/>
    </location>
</feature>
<keyword evidence="4 8" id="KW-0812">Transmembrane</keyword>
<dbReference type="AlphaFoldDB" id="A0A372FS55"/>
<evidence type="ECO:0000256" key="5">
    <source>
        <dbReference type="ARBA" id="ARBA00022989"/>
    </source>
</evidence>
<keyword evidence="10" id="KW-1185">Reference proteome</keyword>
<keyword evidence="2" id="KW-0813">Transport</keyword>